<reference evidence="3" key="1">
    <citation type="submission" date="2022-11" db="UniProtKB">
        <authorList>
            <consortium name="WormBaseParasite"/>
        </authorList>
    </citation>
    <scope>IDENTIFICATION</scope>
</reference>
<organism evidence="2 3">
    <name type="scientific">Romanomermis culicivorax</name>
    <name type="common">Nematode worm</name>
    <dbReference type="NCBI Taxonomy" id="13658"/>
    <lineage>
        <taxon>Eukaryota</taxon>
        <taxon>Metazoa</taxon>
        <taxon>Ecdysozoa</taxon>
        <taxon>Nematoda</taxon>
        <taxon>Enoplea</taxon>
        <taxon>Dorylaimia</taxon>
        <taxon>Mermithida</taxon>
        <taxon>Mermithoidea</taxon>
        <taxon>Mermithidae</taxon>
        <taxon>Romanomermis</taxon>
    </lineage>
</organism>
<proteinExistence type="predicted"/>
<evidence type="ECO:0000256" key="1">
    <source>
        <dbReference type="SAM" id="MobiDB-lite"/>
    </source>
</evidence>
<evidence type="ECO:0000313" key="2">
    <source>
        <dbReference type="Proteomes" id="UP000887565"/>
    </source>
</evidence>
<feature type="compositionally biased region" description="Polar residues" evidence="1">
    <location>
        <begin position="73"/>
        <end position="82"/>
    </location>
</feature>
<dbReference type="AlphaFoldDB" id="A0A915KPZ2"/>
<sequence>MSDISGYRNQKNSGYRNQEKNSAAYYWESAQGNGAEECRSSVASQPQPLSCSRASLKSLVNSAVSRGDPALDSEQSSGISDL</sequence>
<accession>A0A915KPZ2</accession>
<keyword evidence="2" id="KW-1185">Reference proteome</keyword>
<name>A0A915KPZ2_ROMCU</name>
<evidence type="ECO:0000313" key="3">
    <source>
        <dbReference type="WBParaSite" id="nRc.2.0.1.t40140-RA"/>
    </source>
</evidence>
<dbReference type="WBParaSite" id="nRc.2.0.1.t40140-RA">
    <property type="protein sequence ID" value="nRc.2.0.1.t40140-RA"/>
    <property type="gene ID" value="nRc.2.0.1.g40140"/>
</dbReference>
<dbReference type="Proteomes" id="UP000887565">
    <property type="component" value="Unplaced"/>
</dbReference>
<feature type="region of interest" description="Disordered" evidence="1">
    <location>
        <begin position="63"/>
        <end position="82"/>
    </location>
</feature>
<protein>
    <submittedName>
        <fullName evidence="3">Uncharacterized protein</fullName>
    </submittedName>
</protein>